<evidence type="ECO:0000256" key="3">
    <source>
        <dbReference type="ARBA" id="ARBA00022574"/>
    </source>
</evidence>
<dbReference type="PROSITE" id="PS50011">
    <property type="entry name" value="PROTEIN_KINASE_DOM"/>
    <property type="match status" value="1"/>
</dbReference>
<evidence type="ECO:0000259" key="12">
    <source>
        <dbReference type="PROSITE" id="PS50011"/>
    </source>
</evidence>
<dbReference type="InterPro" id="IPR045162">
    <property type="entry name" value="Vps15-like"/>
</dbReference>
<dbReference type="GO" id="GO:0005524">
    <property type="term" value="F:ATP binding"/>
    <property type="evidence" value="ECO:0007669"/>
    <property type="project" value="UniProtKB-KW"/>
</dbReference>
<dbReference type="OrthoDB" id="242910at2759"/>
<keyword evidence="4" id="KW-0808">Transferase</keyword>
<dbReference type="PROSITE" id="PS50082">
    <property type="entry name" value="WD_REPEATS_2"/>
    <property type="match status" value="2"/>
</dbReference>
<dbReference type="Gene3D" id="1.25.10.10">
    <property type="entry name" value="Leucine-rich Repeat Variant"/>
    <property type="match status" value="1"/>
</dbReference>
<dbReference type="SUPFAM" id="SSF48371">
    <property type="entry name" value="ARM repeat"/>
    <property type="match status" value="1"/>
</dbReference>
<dbReference type="PROSITE" id="PS50294">
    <property type="entry name" value="WD_REPEATS_REGION"/>
    <property type="match status" value="1"/>
</dbReference>
<evidence type="ECO:0000256" key="6">
    <source>
        <dbReference type="ARBA" id="ARBA00022741"/>
    </source>
</evidence>
<accession>A0A0C3E4D3</accession>
<dbReference type="EMBL" id="KN822039">
    <property type="protein sequence ID" value="KIM62901.1"/>
    <property type="molecule type" value="Genomic_DNA"/>
</dbReference>
<evidence type="ECO:0000256" key="4">
    <source>
        <dbReference type="ARBA" id="ARBA00022679"/>
    </source>
</evidence>
<evidence type="ECO:0000313" key="13">
    <source>
        <dbReference type="EMBL" id="KIM62901.1"/>
    </source>
</evidence>
<feature type="region of interest" description="Disordered" evidence="11">
    <location>
        <begin position="979"/>
        <end position="1023"/>
    </location>
</feature>
<dbReference type="Pfam" id="PF00400">
    <property type="entry name" value="WD40"/>
    <property type="match status" value="2"/>
</dbReference>
<dbReference type="GO" id="GO:0006623">
    <property type="term" value="P:protein targeting to vacuole"/>
    <property type="evidence" value="ECO:0007669"/>
    <property type="project" value="TreeGrafter"/>
</dbReference>
<gene>
    <name evidence="13" type="ORF">SCLCIDRAFT_781386</name>
</gene>
<dbReference type="GO" id="GO:0034271">
    <property type="term" value="C:phosphatidylinositol 3-kinase complex, class III, type I"/>
    <property type="evidence" value="ECO:0007669"/>
    <property type="project" value="TreeGrafter"/>
</dbReference>
<evidence type="ECO:0000256" key="10">
    <source>
        <dbReference type="PROSITE-ProRule" id="PRU00221"/>
    </source>
</evidence>
<feature type="region of interest" description="Disordered" evidence="11">
    <location>
        <begin position="1462"/>
        <end position="1483"/>
    </location>
</feature>
<dbReference type="HOGENOM" id="CLU_001696_0_1_1"/>
<dbReference type="InterPro" id="IPR021133">
    <property type="entry name" value="HEAT_type_2"/>
</dbReference>
<dbReference type="Gene3D" id="1.10.510.10">
    <property type="entry name" value="Transferase(Phosphotransferase) domain 1"/>
    <property type="match status" value="1"/>
</dbReference>
<evidence type="ECO:0000256" key="5">
    <source>
        <dbReference type="ARBA" id="ARBA00022737"/>
    </source>
</evidence>
<dbReference type="Gene3D" id="2.130.10.10">
    <property type="entry name" value="YVTN repeat-like/Quinoprotein amine dehydrogenase"/>
    <property type="match status" value="2"/>
</dbReference>
<reference evidence="14" key="2">
    <citation type="submission" date="2015-01" db="EMBL/GenBank/DDBJ databases">
        <title>Evolutionary Origins and Diversification of the Mycorrhizal Mutualists.</title>
        <authorList>
            <consortium name="DOE Joint Genome Institute"/>
            <consortium name="Mycorrhizal Genomics Consortium"/>
            <person name="Kohler A."/>
            <person name="Kuo A."/>
            <person name="Nagy L.G."/>
            <person name="Floudas D."/>
            <person name="Copeland A."/>
            <person name="Barry K.W."/>
            <person name="Cichocki N."/>
            <person name="Veneault-Fourrey C."/>
            <person name="LaButti K."/>
            <person name="Lindquist E.A."/>
            <person name="Lipzen A."/>
            <person name="Lundell T."/>
            <person name="Morin E."/>
            <person name="Murat C."/>
            <person name="Riley R."/>
            <person name="Ohm R."/>
            <person name="Sun H."/>
            <person name="Tunlid A."/>
            <person name="Henrissat B."/>
            <person name="Grigoriev I.V."/>
            <person name="Hibbett D.S."/>
            <person name="Martin F."/>
        </authorList>
    </citation>
    <scope>NUCLEOTIDE SEQUENCE [LARGE SCALE GENOMIC DNA]</scope>
    <source>
        <strain evidence="14">Foug A</strain>
    </source>
</reference>
<dbReference type="InterPro" id="IPR011009">
    <property type="entry name" value="Kinase-like_dom_sf"/>
</dbReference>
<dbReference type="CDD" id="cd13980">
    <property type="entry name" value="STKc_Vps15"/>
    <property type="match status" value="1"/>
</dbReference>
<evidence type="ECO:0000313" key="14">
    <source>
        <dbReference type="Proteomes" id="UP000053989"/>
    </source>
</evidence>
<sequence length="1644" mass="181838">MGNVQSGSTLTRTTGALDSFVAELGGDITYDKSIAQCRFLKTVKCRHRNGYLVVKIFIKHDPGISLRPYVRKQKVDREALLDIPNVYNYQAFVETDKAGFLIRQWIASNLYDRISTRPFLSTIEKKWIVFQLLSALSLAHAQNTPHGDIKSTNILVTSSNWIYLTDFAPYKPTRLPLDDPSDFSFFFDTTGRRTCYIAPERFYKTNESRSSGAAGEQPVTEAMDIFSAGCVIAEMFLEGAPLFTLSQLFKYREGEYTIDGQLAAIEDAGIRSMIMQMISLDPGKRQSFESILVGARGEVLPGCFYTFLHDYIASIGERPLVLSHPSPPPPSHAPTTSATPGFSPASTVKPGNASATCEALPSDGDYRIARIWEDYANIEPFLIEADLERTVMDVRVDFQTTTTSSPNTHQEIFPVSLHIPSYTPSPRRTPAEDGPALILLSLLLANIRNCSLPSSRIRALDVLLALSDHLTDESKLDRAVPYVVELLRDEASIVRAAAVRTLMQILMKVVVITPSNASIFPEYIIPNVRSLVQDPDVFVRATYAQCISPLAETALRYLEMGQALKAHGVAPGLNSNDKREHDELHFEVSYDTSLDDLHLSIQEQLSALLMDNSPVVKRAVLHNISALCIFLGRQKTNDVVLSHMITYLNDRDWLLRHAFFESIVDVAACAGGRSLEEYILPLMVQALSDVEESVVARVLSALTSLCELGLFQKMRIWELLSATLSFFYHPNAWIRQGAAAFVASAARRLQPSDVWCILYPSLRHLLRSDVKEIDEQSLLGAMKQPLPRPVFDGAVQWAMQAERTTFWKTHRRPVSKVESPRESIVAMRKGGAASVTAAARKWTEEDDAHLQKMQNLGMTPADESRLQAMRDCILKVANNIASFASRPRTEPEHTKIMHSTGIVELQKLSVVPRTIFLKSRTTVSDSMRSSQILPRTAEFLNRLSTPRMSFGGTTDQGPNELRRKLVNLNHSVISLNAAGPARDKNVASPAAPIPSTSQPTSLAPPNPPAGHDRPSSPTDSIVSTTNSLALRIPLRLQVGSTDGQKAAPAVGSSNTNAVGVLEAPRIRADISPEISGRTTPVSTVRNFHRPRVSSLPAMDTHDGHEPGISNLLENLYLDNNRELQNDFGPKVHDGAVRRRSAARQSFISRDGSTRRIEATLITHLQCHSDCVTGFAVSPDHVFFVSCSDDMTVKVWDTARLERSVTSKPRHTYTQHHARVKCVCMLEGVHCFATAAEDGSLHVIRVHISQTGLLPKYGKIQAIREHRVDAPGEYITCMHHYNTEAASNLVYATTHSVITTLDLRTMRVLQRLENPRHFGSITCMCLDRKRTWVLVGTSSGVLSLWDKRFGLLLKSWRVGKSAPGRMSRVHQCAIHPTRGKGRWVMVAIESWKGNSEPGPLTLIEVWDIEKTVFIESYVTRTTTSASEPVPEPEHHAGADAEPSAASAITALVNSRYPGGTAYANFSKHNRGSSQSVQREDSLPAPCPDIRSMVVGLDFGGHSGIHRSEIIDLSSDTPVSNRSRGFVVSGSEDRRIRLWDLSKLERTTVLVSPEAERDKPAYSTVRSSDDAVTCNVETWVQSPTSATLNNRAAQRMSMITHNQQNLLRSHHDIITALACIDSPFRGGIVSGDRSGVIKVWRVGPGE</sequence>
<keyword evidence="2" id="KW-0723">Serine/threonine-protein kinase</keyword>
<dbReference type="PANTHER" id="PTHR17583:SF0">
    <property type="entry name" value="PHOSPHOINOSITIDE 3-KINASE REGULATORY SUBUNIT 4"/>
    <property type="match status" value="1"/>
</dbReference>
<organism evidence="13 14">
    <name type="scientific">Scleroderma citrinum Foug A</name>
    <dbReference type="NCBI Taxonomy" id="1036808"/>
    <lineage>
        <taxon>Eukaryota</taxon>
        <taxon>Fungi</taxon>
        <taxon>Dikarya</taxon>
        <taxon>Basidiomycota</taxon>
        <taxon>Agaricomycotina</taxon>
        <taxon>Agaricomycetes</taxon>
        <taxon>Agaricomycetidae</taxon>
        <taxon>Boletales</taxon>
        <taxon>Sclerodermatineae</taxon>
        <taxon>Sclerodermataceae</taxon>
        <taxon>Scleroderma</taxon>
    </lineage>
</organism>
<dbReference type="InterPro" id="IPR015943">
    <property type="entry name" value="WD40/YVTN_repeat-like_dom_sf"/>
</dbReference>
<dbReference type="GO" id="GO:0005770">
    <property type="term" value="C:late endosome"/>
    <property type="evidence" value="ECO:0007669"/>
    <property type="project" value="TreeGrafter"/>
</dbReference>
<dbReference type="SUPFAM" id="SSF50978">
    <property type="entry name" value="WD40 repeat-like"/>
    <property type="match status" value="1"/>
</dbReference>
<dbReference type="FunFam" id="1.10.510.10:FF:000497">
    <property type="entry name" value="Phosphoinositide 3-kinase regulatory subunit"/>
    <property type="match status" value="1"/>
</dbReference>
<keyword evidence="3 10" id="KW-0853">WD repeat</keyword>
<dbReference type="PROSITE" id="PS00678">
    <property type="entry name" value="WD_REPEATS_1"/>
    <property type="match status" value="1"/>
</dbReference>
<dbReference type="GO" id="GO:0045324">
    <property type="term" value="P:late endosome to vacuole transport"/>
    <property type="evidence" value="ECO:0007669"/>
    <property type="project" value="InterPro"/>
</dbReference>
<evidence type="ECO:0000256" key="7">
    <source>
        <dbReference type="ARBA" id="ARBA00022777"/>
    </source>
</evidence>
<evidence type="ECO:0000256" key="11">
    <source>
        <dbReference type="SAM" id="MobiDB-lite"/>
    </source>
</evidence>
<keyword evidence="6" id="KW-0547">Nucleotide-binding</keyword>
<dbReference type="GO" id="GO:0071561">
    <property type="term" value="C:nucleus-vacuole junction"/>
    <property type="evidence" value="ECO:0007669"/>
    <property type="project" value="TreeGrafter"/>
</dbReference>
<dbReference type="InterPro" id="IPR016024">
    <property type="entry name" value="ARM-type_fold"/>
</dbReference>
<dbReference type="InterPro" id="IPR000719">
    <property type="entry name" value="Prot_kinase_dom"/>
</dbReference>
<dbReference type="GO" id="GO:0016236">
    <property type="term" value="P:macroautophagy"/>
    <property type="evidence" value="ECO:0007669"/>
    <property type="project" value="InterPro"/>
</dbReference>
<feature type="repeat" description="HEAT" evidence="9">
    <location>
        <begin position="479"/>
        <end position="509"/>
    </location>
</feature>
<keyword evidence="7" id="KW-0418">Kinase</keyword>
<feature type="repeat" description="WD" evidence="10">
    <location>
        <begin position="1164"/>
        <end position="1205"/>
    </location>
</feature>
<feature type="domain" description="Protein kinase" evidence="12">
    <location>
        <begin position="28"/>
        <end position="312"/>
    </location>
</feature>
<dbReference type="Proteomes" id="UP000053989">
    <property type="component" value="Unassembled WGS sequence"/>
</dbReference>
<evidence type="ECO:0000256" key="2">
    <source>
        <dbReference type="ARBA" id="ARBA00022527"/>
    </source>
</evidence>
<proteinExistence type="predicted"/>
<dbReference type="GO" id="GO:0004674">
    <property type="term" value="F:protein serine/threonine kinase activity"/>
    <property type="evidence" value="ECO:0007669"/>
    <property type="project" value="UniProtKB-KW"/>
</dbReference>
<dbReference type="InterPro" id="IPR036322">
    <property type="entry name" value="WD40_repeat_dom_sf"/>
</dbReference>
<dbReference type="SMART" id="SM00320">
    <property type="entry name" value="WD40"/>
    <property type="match status" value="5"/>
</dbReference>
<dbReference type="InterPro" id="IPR055231">
    <property type="entry name" value="2AA_helical"/>
</dbReference>
<evidence type="ECO:0000256" key="8">
    <source>
        <dbReference type="ARBA" id="ARBA00022840"/>
    </source>
</evidence>
<dbReference type="Pfam" id="PF22956">
    <property type="entry name" value="VPS15-like_hel"/>
    <property type="match status" value="1"/>
</dbReference>
<keyword evidence="14" id="KW-1185">Reference proteome</keyword>
<dbReference type="SMART" id="SM00220">
    <property type="entry name" value="S_TKc"/>
    <property type="match status" value="1"/>
</dbReference>
<dbReference type="PROSITE" id="PS50077">
    <property type="entry name" value="HEAT_REPEAT"/>
    <property type="match status" value="1"/>
</dbReference>
<feature type="region of interest" description="Disordered" evidence="11">
    <location>
        <begin position="1422"/>
        <end position="1442"/>
    </location>
</feature>
<dbReference type="SUPFAM" id="SSF56112">
    <property type="entry name" value="Protein kinase-like (PK-like)"/>
    <property type="match status" value="1"/>
</dbReference>
<protein>
    <recommendedName>
        <fullName evidence="1">non-specific serine/threonine protein kinase</fullName>
        <ecNumber evidence="1">2.7.11.1</ecNumber>
    </recommendedName>
</protein>
<dbReference type="InParanoid" id="A0A0C3E4D3"/>
<keyword evidence="8" id="KW-0067">ATP-binding</keyword>
<reference evidence="13 14" key="1">
    <citation type="submission" date="2014-04" db="EMBL/GenBank/DDBJ databases">
        <authorList>
            <consortium name="DOE Joint Genome Institute"/>
            <person name="Kuo A."/>
            <person name="Kohler A."/>
            <person name="Nagy L.G."/>
            <person name="Floudas D."/>
            <person name="Copeland A."/>
            <person name="Barry K.W."/>
            <person name="Cichocki N."/>
            <person name="Veneault-Fourrey C."/>
            <person name="LaButti K."/>
            <person name="Lindquist E.A."/>
            <person name="Lipzen A."/>
            <person name="Lundell T."/>
            <person name="Morin E."/>
            <person name="Murat C."/>
            <person name="Sun H."/>
            <person name="Tunlid A."/>
            <person name="Henrissat B."/>
            <person name="Grigoriev I.V."/>
            <person name="Hibbett D.S."/>
            <person name="Martin F."/>
            <person name="Nordberg H.P."/>
            <person name="Cantor M.N."/>
            <person name="Hua S.X."/>
        </authorList>
    </citation>
    <scope>NUCLEOTIDE SEQUENCE [LARGE SCALE GENOMIC DNA]</scope>
    <source>
        <strain evidence="13 14">Foug A</strain>
    </source>
</reference>
<name>A0A0C3E4D3_9AGAM</name>
<dbReference type="InterPro" id="IPR019775">
    <property type="entry name" value="WD40_repeat_CS"/>
</dbReference>
<evidence type="ECO:0000256" key="9">
    <source>
        <dbReference type="PROSITE-ProRule" id="PRU00103"/>
    </source>
</evidence>
<dbReference type="FunCoup" id="A0A0C3E4D3">
    <property type="interactions" value="356"/>
</dbReference>
<keyword evidence="5" id="KW-0677">Repeat</keyword>
<dbReference type="EC" id="2.7.11.1" evidence="1"/>
<dbReference type="PANTHER" id="PTHR17583">
    <property type="entry name" value="PHOSPHOINOSITIDE 3-KINASE REGULATORY SUBUNIT 4"/>
    <property type="match status" value="1"/>
</dbReference>
<dbReference type="InterPro" id="IPR011989">
    <property type="entry name" value="ARM-like"/>
</dbReference>
<dbReference type="GO" id="GO:0034272">
    <property type="term" value="C:phosphatidylinositol 3-kinase complex, class III, type II"/>
    <property type="evidence" value="ECO:0007669"/>
    <property type="project" value="TreeGrafter"/>
</dbReference>
<dbReference type="InterPro" id="IPR001680">
    <property type="entry name" value="WD40_rpt"/>
</dbReference>
<dbReference type="Pfam" id="PF00069">
    <property type="entry name" value="Pkinase"/>
    <property type="match status" value="1"/>
</dbReference>
<feature type="repeat" description="WD" evidence="10">
    <location>
        <begin position="1524"/>
        <end position="1547"/>
    </location>
</feature>
<evidence type="ECO:0000256" key="1">
    <source>
        <dbReference type="ARBA" id="ARBA00012513"/>
    </source>
</evidence>
<feature type="region of interest" description="Disordered" evidence="11">
    <location>
        <begin position="323"/>
        <end position="355"/>
    </location>
</feature>
<dbReference type="STRING" id="1036808.A0A0C3E4D3"/>